<gene>
    <name evidence="1" type="ORF">RFULGI_LOCUS14307</name>
</gene>
<comment type="caution">
    <text evidence="1">The sequence shown here is derived from an EMBL/GenBank/DDBJ whole genome shotgun (WGS) entry which is preliminary data.</text>
</comment>
<name>A0A9N9NU38_9GLOM</name>
<keyword evidence="2" id="KW-1185">Reference proteome</keyword>
<sequence>DPVIKGYLVAILEPRFKNLKFALEKFKEKKFLKQKIKILLDKDKYLNNQPIAKQTSNLASLFNSITNIVYQPYLIDRVEILESNR</sequence>
<protein>
    <submittedName>
        <fullName evidence="1">9886_t:CDS:1</fullName>
    </submittedName>
</protein>
<feature type="non-terminal residue" evidence="1">
    <location>
        <position position="1"/>
    </location>
</feature>
<evidence type="ECO:0000313" key="2">
    <source>
        <dbReference type="Proteomes" id="UP000789396"/>
    </source>
</evidence>
<organism evidence="1 2">
    <name type="scientific">Racocetra fulgida</name>
    <dbReference type="NCBI Taxonomy" id="60492"/>
    <lineage>
        <taxon>Eukaryota</taxon>
        <taxon>Fungi</taxon>
        <taxon>Fungi incertae sedis</taxon>
        <taxon>Mucoromycota</taxon>
        <taxon>Glomeromycotina</taxon>
        <taxon>Glomeromycetes</taxon>
        <taxon>Diversisporales</taxon>
        <taxon>Gigasporaceae</taxon>
        <taxon>Racocetra</taxon>
    </lineage>
</organism>
<proteinExistence type="predicted"/>
<feature type="non-terminal residue" evidence="1">
    <location>
        <position position="85"/>
    </location>
</feature>
<reference evidence="1" key="1">
    <citation type="submission" date="2021-06" db="EMBL/GenBank/DDBJ databases">
        <authorList>
            <person name="Kallberg Y."/>
            <person name="Tangrot J."/>
            <person name="Rosling A."/>
        </authorList>
    </citation>
    <scope>NUCLEOTIDE SEQUENCE</scope>
    <source>
        <strain evidence="1">IN212</strain>
    </source>
</reference>
<dbReference type="EMBL" id="CAJVPZ010041120">
    <property type="protein sequence ID" value="CAG8761017.1"/>
    <property type="molecule type" value="Genomic_DNA"/>
</dbReference>
<dbReference type="AlphaFoldDB" id="A0A9N9NU38"/>
<dbReference type="Proteomes" id="UP000789396">
    <property type="component" value="Unassembled WGS sequence"/>
</dbReference>
<accession>A0A9N9NU38</accession>
<evidence type="ECO:0000313" key="1">
    <source>
        <dbReference type="EMBL" id="CAG8761017.1"/>
    </source>
</evidence>